<keyword evidence="3" id="KW-1185">Reference proteome</keyword>
<protein>
    <submittedName>
        <fullName evidence="2">Oidioi.mRNA.OKI2018_I69.chr2.g4872.t1.cds</fullName>
    </submittedName>
</protein>
<gene>
    <name evidence="2" type="ORF">OKIOD_LOCUS13637</name>
</gene>
<sequence length="240" mass="27596">MEIERKLTYILEDDGFDIFQFWPKQSMPANILIDMKMLNVLRKMKSKYSAVLKKLDIDNESVLHHAALNKDSDALNILVVLFPELCSVKNSMNKYPIDLLRPEDQELLQVRTSNALIRGKMNSEQKQRGTNEIAEREQVNAPEEQQNAAEREQDNAPEEQQNAAEREQDNAPEEQQNAAEEEQNAQERRIIAEVRRAEAPETPYFGDDKQIDLDGNQEEINNAALLSAITEVDEDEEENK</sequence>
<feature type="region of interest" description="Disordered" evidence="1">
    <location>
        <begin position="118"/>
        <end position="210"/>
    </location>
</feature>
<dbReference type="EMBL" id="OU015567">
    <property type="protein sequence ID" value="CAG5110473.1"/>
    <property type="molecule type" value="Genomic_DNA"/>
</dbReference>
<feature type="compositionally biased region" description="Basic and acidic residues" evidence="1">
    <location>
        <begin position="121"/>
        <end position="138"/>
    </location>
</feature>
<name>A0ABN7T566_OIKDI</name>
<reference evidence="2 3" key="1">
    <citation type="submission" date="2021-04" db="EMBL/GenBank/DDBJ databases">
        <authorList>
            <person name="Bliznina A."/>
        </authorList>
    </citation>
    <scope>NUCLEOTIDE SEQUENCE [LARGE SCALE GENOMIC DNA]</scope>
</reference>
<organism evidence="2 3">
    <name type="scientific">Oikopleura dioica</name>
    <name type="common">Tunicate</name>
    <dbReference type="NCBI Taxonomy" id="34765"/>
    <lineage>
        <taxon>Eukaryota</taxon>
        <taxon>Metazoa</taxon>
        <taxon>Chordata</taxon>
        <taxon>Tunicata</taxon>
        <taxon>Appendicularia</taxon>
        <taxon>Copelata</taxon>
        <taxon>Oikopleuridae</taxon>
        <taxon>Oikopleura</taxon>
    </lineage>
</organism>
<accession>A0ABN7T566</accession>
<evidence type="ECO:0000313" key="3">
    <source>
        <dbReference type="Proteomes" id="UP001158576"/>
    </source>
</evidence>
<evidence type="ECO:0000313" key="2">
    <source>
        <dbReference type="EMBL" id="CAG5110473.1"/>
    </source>
</evidence>
<dbReference type="Proteomes" id="UP001158576">
    <property type="component" value="Chromosome 2"/>
</dbReference>
<evidence type="ECO:0000256" key="1">
    <source>
        <dbReference type="SAM" id="MobiDB-lite"/>
    </source>
</evidence>
<feature type="compositionally biased region" description="Basic and acidic residues" evidence="1">
    <location>
        <begin position="185"/>
        <end position="199"/>
    </location>
</feature>
<proteinExistence type="predicted"/>